<dbReference type="EMBL" id="JAQQWM010000004">
    <property type="protein sequence ID" value="KAK8068420.1"/>
    <property type="molecule type" value="Genomic_DNA"/>
</dbReference>
<feature type="region of interest" description="Disordered" evidence="1">
    <location>
        <begin position="349"/>
        <end position="398"/>
    </location>
</feature>
<dbReference type="Proteomes" id="UP001446871">
    <property type="component" value="Unassembled WGS sequence"/>
</dbReference>
<organism evidence="2 3">
    <name type="scientific">Apiospora saccharicola</name>
    <dbReference type="NCBI Taxonomy" id="335842"/>
    <lineage>
        <taxon>Eukaryota</taxon>
        <taxon>Fungi</taxon>
        <taxon>Dikarya</taxon>
        <taxon>Ascomycota</taxon>
        <taxon>Pezizomycotina</taxon>
        <taxon>Sordariomycetes</taxon>
        <taxon>Xylariomycetidae</taxon>
        <taxon>Amphisphaeriales</taxon>
        <taxon>Apiosporaceae</taxon>
        <taxon>Apiospora</taxon>
    </lineage>
</organism>
<comment type="caution">
    <text evidence="2">The sequence shown here is derived from an EMBL/GenBank/DDBJ whole genome shotgun (WGS) entry which is preliminary data.</text>
</comment>
<evidence type="ECO:0000313" key="2">
    <source>
        <dbReference type="EMBL" id="KAK8068420.1"/>
    </source>
</evidence>
<evidence type="ECO:0000256" key="1">
    <source>
        <dbReference type="SAM" id="MobiDB-lite"/>
    </source>
</evidence>
<evidence type="ECO:0000313" key="3">
    <source>
        <dbReference type="Proteomes" id="UP001446871"/>
    </source>
</evidence>
<protein>
    <recommendedName>
        <fullName evidence="4">CCHC-type domain-containing protein</fullName>
    </recommendedName>
</protein>
<accession>A0ABR1VDV1</accession>
<sequence>MASTKALTGSSRTPKSVETSTADLSGLSCSLRHRGQARRLNYKFTCKKCDQPGHKAADYAETSVWITSRAQGVSIGDPFYPAVGFKSRANTSESSLDIPIAASRLPFPNDIQQWHDQKKPMGEDTTRQRGVLEKEYLLASGSRSIEESLKAKVKQEYKAARDDKIGKAYPHPQRFKPYMDETAFKNEVTLTLGGKGERYNCGERYETPRNPNSKAIYDAARARSRQQAAANEAERQRGGVSTGFWKLQMDNAMAQLRRRAEMERIRAQAQMRPQLHSECSRVGLPCLYASSIVGDGGPFPFLFGSRPWWRRLHTFAEIIAEQERVETQHQAEFDFSSRNEFSSLSDDSMFSSALGLKDPVSGPPPKTPAAPDHVPDSPEKSDNGVMSGMMPFWPRRHP</sequence>
<evidence type="ECO:0008006" key="4">
    <source>
        <dbReference type="Google" id="ProtNLM"/>
    </source>
</evidence>
<name>A0ABR1VDV1_9PEZI</name>
<gene>
    <name evidence="2" type="ORF">PG996_007532</name>
</gene>
<proteinExistence type="predicted"/>
<keyword evidence="3" id="KW-1185">Reference proteome</keyword>
<feature type="compositionally biased region" description="Basic and acidic residues" evidence="1">
    <location>
        <begin position="373"/>
        <end position="382"/>
    </location>
</feature>
<reference evidence="2 3" key="1">
    <citation type="submission" date="2023-01" db="EMBL/GenBank/DDBJ databases">
        <title>Analysis of 21 Apiospora genomes using comparative genomics revels a genus with tremendous synthesis potential of carbohydrate active enzymes and secondary metabolites.</title>
        <authorList>
            <person name="Sorensen T."/>
        </authorList>
    </citation>
    <scope>NUCLEOTIDE SEQUENCE [LARGE SCALE GENOMIC DNA]</scope>
    <source>
        <strain evidence="2 3">CBS 83171</strain>
    </source>
</reference>